<protein>
    <submittedName>
        <fullName evidence="5">Amino acid adenylation domain-containing protein</fullName>
    </submittedName>
</protein>
<dbReference type="InterPro" id="IPR023213">
    <property type="entry name" value="CAT-like_dom_sf"/>
</dbReference>
<dbReference type="InterPro" id="IPR025110">
    <property type="entry name" value="AMP-bd_C"/>
</dbReference>
<dbReference type="InterPro" id="IPR042099">
    <property type="entry name" value="ANL_N_sf"/>
</dbReference>
<dbReference type="GO" id="GO:0017000">
    <property type="term" value="P:antibiotic biosynthetic process"/>
    <property type="evidence" value="ECO:0007669"/>
    <property type="project" value="UniProtKB-ARBA"/>
</dbReference>
<dbReference type="SUPFAM" id="SSF47336">
    <property type="entry name" value="ACP-like"/>
    <property type="match status" value="1"/>
</dbReference>
<proteinExistence type="predicted"/>
<evidence type="ECO:0000256" key="3">
    <source>
        <dbReference type="ARBA" id="ARBA00022553"/>
    </source>
</evidence>
<dbReference type="Gene3D" id="3.40.50.12780">
    <property type="entry name" value="N-terminal domain of ligase-like"/>
    <property type="match status" value="1"/>
</dbReference>
<keyword evidence="3" id="KW-0597">Phosphoprotein</keyword>
<dbReference type="PROSITE" id="PS00455">
    <property type="entry name" value="AMP_BINDING"/>
    <property type="match status" value="1"/>
</dbReference>
<comment type="cofactor">
    <cofactor evidence="1">
        <name>pantetheine 4'-phosphate</name>
        <dbReference type="ChEBI" id="CHEBI:47942"/>
    </cofactor>
</comment>
<evidence type="ECO:0000313" key="6">
    <source>
        <dbReference type="Proteomes" id="UP000573327"/>
    </source>
</evidence>
<dbReference type="InterPro" id="IPR001242">
    <property type="entry name" value="Condensation_dom"/>
</dbReference>
<dbReference type="InterPro" id="IPR009081">
    <property type="entry name" value="PP-bd_ACP"/>
</dbReference>
<gene>
    <name evidence="5" type="ORF">F4556_003041</name>
</gene>
<dbReference type="InterPro" id="IPR020845">
    <property type="entry name" value="AMP-binding_CS"/>
</dbReference>
<dbReference type="InterPro" id="IPR010071">
    <property type="entry name" value="AA_adenyl_dom"/>
</dbReference>
<dbReference type="Gene3D" id="3.30.559.10">
    <property type="entry name" value="Chloramphenicol acetyltransferase-like domain"/>
    <property type="match status" value="1"/>
</dbReference>
<accession>A0A7W7WHS5</accession>
<dbReference type="Gene3D" id="3.30.300.30">
    <property type="match status" value="1"/>
</dbReference>
<feature type="domain" description="Carrier" evidence="4">
    <location>
        <begin position="950"/>
        <end position="1025"/>
    </location>
</feature>
<dbReference type="RefSeq" id="WP_184915568.1">
    <property type="nucleotide sequence ID" value="NZ_JACHJR010000001.1"/>
</dbReference>
<dbReference type="GO" id="GO:0043041">
    <property type="term" value="P:amino acid activation for nonribosomal peptide biosynthetic process"/>
    <property type="evidence" value="ECO:0007669"/>
    <property type="project" value="TreeGrafter"/>
</dbReference>
<organism evidence="5 6">
    <name type="scientific">Kitasatospora gansuensis</name>
    <dbReference type="NCBI Taxonomy" id="258050"/>
    <lineage>
        <taxon>Bacteria</taxon>
        <taxon>Bacillati</taxon>
        <taxon>Actinomycetota</taxon>
        <taxon>Actinomycetes</taxon>
        <taxon>Kitasatosporales</taxon>
        <taxon>Streptomycetaceae</taxon>
        <taxon>Kitasatospora</taxon>
    </lineage>
</organism>
<dbReference type="GO" id="GO:0005737">
    <property type="term" value="C:cytoplasm"/>
    <property type="evidence" value="ECO:0007669"/>
    <property type="project" value="TreeGrafter"/>
</dbReference>
<name>A0A7W7WHS5_9ACTN</name>
<dbReference type="SMART" id="SM00823">
    <property type="entry name" value="PKS_PP"/>
    <property type="match status" value="1"/>
</dbReference>
<dbReference type="GO" id="GO:0031177">
    <property type="term" value="F:phosphopantetheine binding"/>
    <property type="evidence" value="ECO:0007669"/>
    <property type="project" value="InterPro"/>
</dbReference>
<dbReference type="CDD" id="cd05930">
    <property type="entry name" value="A_NRPS"/>
    <property type="match status" value="1"/>
</dbReference>
<dbReference type="Gene3D" id="1.10.1200.10">
    <property type="entry name" value="ACP-like"/>
    <property type="match status" value="1"/>
</dbReference>
<dbReference type="InterPro" id="IPR000873">
    <property type="entry name" value="AMP-dep_synth/lig_dom"/>
</dbReference>
<dbReference type="SUPFAM" id="SSF56801">
    <property type="entry name" value="Acetyl-CoA synthetase-like"/>
    <property type="match status" value="1"/>
</dbReference>
<dbReference type="SUPFAM" id="SSF52777">
    <property type="entry name" value="CoA-dependent acyltransferases"/>
    <property type="match status" value="2"/>
</dbReference>
<dbReference type="InterPro" id="IPR036736">
    <property type="entry name" value="ACP-like_sf"/>
</dbReference>
<dbReference type="NCBIfam" id="TIGR01733">
    <property type="entry name" value="AA-adenyl-dom"/>
    <property type="match status" value="1"/>
</dbReference>
<dbReference type="Pfam" id="PF13193">
    <property type="entry name" value="AMP-binding_C"/>
    <property type="match status" value="1"/>
</dbReference>
<keyword evidence="6" id="KW-1185">Reference proteome</keyword>
<dbReference type="GO" id="GO:0008610">
    <property type="term" value="P:lipid biosynthetic process"/>
    <property type="evidence" value="ECO:0007669"/>
    <property type="project" value="UniProtKB-ARBA"/>
</dbReference>
<dbReference type="PANTHER" id="PTHR45527">
    <property type="entry name" value="NONRIBOSOMAL PEPTIDE SYNTHETASE"/>
    <property type="match status" value="1"/>
</dbReference>
<dbReference type="InterPro" id="IPR006162">
    <property type="entry name" value="Ppantetheine_attach_site"/>
</dbReference>
<dbReference type="EMBL" id="JACHJR010000001">
    <property type="protein sequence ID" value="MBB4947506.1"/>
    <property type="molecule type" value="Genomic_DNA"/>
</dbReference>
<dbReference type="Pfam" id="PF00550">
    <property type="entry name" value="PP-binding"/>
    <property type="match status" value="1"/>
</dbReference>
<dbReference type="Pfam" id="PF00501">
    <property type="entry name" value="AMP-binding"/>
    <property type="match status" value="1"/>
</dbReference>
<comment type="caution">
    <text evidence="5">The sequence shown here is derived from an EMBL/GenBank/DDBJ whole genome shotgun (WGS) entry which is preliminary data.</text>
</comment>
<dbReference type="InterPro" id="IPR045851">
    <property type="entry name" value="AMP-bd_C_sf"/>
</dbReference>
<dbReference type="PANTHER" id="PTHR45527:SF1">
    <property type="entry name" value="FATTY ACID SYNTHASE"/>
    <property type="match status" value="1"/>
</dbReference>
<dbReference type="Pfam" id="PF00668">
    <property type="entry name" value="Condensation"/>
    <property type="match status" value="1"/>
</dbReference>
<dbReference type="GO" id="GO:0003824">
    <property type="term" value="F:catalytic activity"/>
    <property type="evidence" value="ECO:0007669"/>
    <property type="project" value="InterPro"/>
</dbReference>
<dbReference type="PROSITE" id="PS00012">
    <property type="entry name" value="PHOSPHOPANTETHEINE"/>
    <property type="match status" value="1"/>
</dbReference>
<dbReference type="Gene3D" id="3.30.559.30">
    <property type="entry name" value="Nonribosomal peptide synthetase, condensation domain"/>
    <property type="match status" value="1"/>
</dbReference>
<dbReference type="GO" id="GO:0044550">
    <property type="term" value="P:secondary metabolite biosynthetic process"/>
    <property type="evidence" value="ECO:0007669"/>
    <property type="project" value="TreeGrafter"/>
</dbReference>
<evidence type="ECO:0000256" key="2">
    <source>
        <dbReference type="ARBA" id="ARBA00022450"/>
    </source>
</evidence>
<dbReference type="AlphaFoldDB" id="A0A7W7WHS5"/>
<keyword evidence="2" id="KW-0596">Phosphopantetheine</keyword>
<reference evidence="5 6" key="1">
    <citation type="submission" date="2020-08" db="EMBL/GenBank/DDBJ databases">
        <title>Sequencing the genomes of 1000 actinobacteria strains.</title>
        <authorList>
            <person name="Klenk H.-P."/>
        </authorList>
    </citation>
    <scope>NUCLEOTIDE SEQUENCE [LARGE SCALE GENOMIC DNA]</scope>
    <source>
        <strain evidence="5 6">DSM 44786</strain>
    </source>
</reference>
<sequence>MTTATSAQQELWHLDQYAAAGPVLNVPLAWRILGDLDQVALAAAIHAVVARHEALRTAFRPQDDIPVLDVRPPAEALLTVRQLTGPADLPELLAAFYARPFDLSSGRPLAALLLRLSDGESVLALNVHHAAIDAWSTGIVEAELGAAYRLAHRDQPLDLTTRYSLAEVVEELNGRHGSAAWAADLAHWVTQLRDVPGVVALPGALDRDDGAGFTAQQIRRRLPDGVRQKLTALARELDATEFQLLFAAYAGLLGRWANRDDFVLGVPMADRSSEMLQGAVLFATNVAPIRVRLADDPTFAELVGRVRRQLIDAIGRTSTPLSEILRAVNSGASEDVAGLAGLAMTYRNRPGQGLGLDGLVCEPYPVSTGRSLYQLACHIEHGDDGLVVQLEGRALDQDQLDGLWQRLVAVLAAVTDHPTAALSSWPTGLAGDLPDRAAAARPETGTVVDRFLRTAAELPQAVAVADPEQQLSYWQLRRQVQAVAGRLTEAGLRPGEVVAVCVGRGVGAVAALLGVMHAGGVYLPVDKAWPAGRLETVLVDAEVRFAVHDEGTAGHPGLAGVLGLPVWGDAATTPSAPRATGADPAYLLYTSGSTGRPKGVLVGHAALTQLVGTVHRAAGATFVERVLATTTTTFDISLVELLLPVTTGATCVLADEDTVRDPMRLAEYIAAGRIDFAQATPTLWGALLEHLQVRIPVTVCAGEPLGGALRDRLLAASGYALNGYGPTETTVYATLWPLAEGVPVSIGAPIAGTTAWVLDCWNRPCATGAVGRLFLGGAGLSEGYLKRPELTAEKFLDGLPGVTPDRVYDTGDLAAWGPDGLLYLHGREDGQIKLRGFRIELGEIESVIARTPGVSAAAVVPYVQGQGQQGLAAFVRATGPTADVADVLPAELEQRIRAVLAEQLPEYMRPRVVLPIGELPLTGSGKVDRKVLTGRIEAAPPRPAATVPAVATSPLHAQVTAQWRELLGVPQIGESESFFDLGGDSIGAARLVARLRRTFGTAIPLRSFVQDPTVDGVVRMIRSEPLESAVHA</sequence>
<evidence type="ECO:0000313" key="5">
    <source>
        <dbReference type="EMBL" id="MBB4947506.1"/>
    </source>
</evidence>
<evidence type="ECO:0000256" key="1">
    <source>
        <dbReference type="ARBA" id="ARBA00001957"/>
    </source>
</evidence>
<dbReference type="PROSITE" id="PS50075">
    <property type="entry name" value="CARRIER"/>
    <property type="match status" value="1"/>
</dbReference>
<evidence type="ECO:0000259" key="4">
    <source>
        <dbReference type="PROSITE" id="PS50075"/>
    </source>
</evidence>
<dbReference type="InterPro" id="IPR020806">
    <property type="entry name" value="PKS_PP-bd"/>
</dbReference>
<dbReference type="Proteomes" id="UP000573327">
    <property type="component" value="Unassembled WGS sequence"/>
</dbReference>